<dbReference type="Proteomes" id="UP000249547">
    <property type="component" value="Unassembled WGS sequence"/>
</dbReference>
<gene>
    <name evidence="1" type="ORF">LX64_04328</name>
</gene>
<organism evidence="1 2">
    <name type="scientific">Chitinophaga skermanii</name>
    <dbReference type="NCBI Taxonomy" id="331697"/>
    <lineage>
        <taxon>Bacteria</taxon>
        <taxon>Pseudomonadati</taxon>
        <taxon>Bacteroidota</taxon>
        <taxon>Chitinophagia</taxon>
        <taxon>Chitinophagales</taxon>
        <taxon>Chitinophagaceae</taxon>
        <taxon>Chitinophaga</taxon>
    </lineage>
</organism>
<comment type="caution">
    <text evidence="1">The sequence shown here is derived from an EMBL/GenBank/DDBJ whole genome shotgun (WGS) entry which is preliminary data.</text>
</comment>
<name>A0A327Q5G8_9BACT</name>
<protein>
    <submittedName>
        <fullName evidence="1">Uncharacterized protein</fullName>
    </submittedName>
</protein>
<accession>A0A327Q5G8</accession>
<evidence type="ECO:0000313" key="2">
    <source>
        <dbReference type="Proteomes" id="UP000249547"/>
    </source>
</evidence>
<dbReference type="AlphaFoldDB" id="A0A327Q5G8"/>
<keyword evidence="2" id="KW-1185">Reference proteome</keyword>
<reference evidence="1 2" key="1">
    <citation type="submission" date="2018-06" db="EMBL/GenBank/DDBJ databases">
        <title>Genomic Encyclopedia of Archaeal and Bacterial Type Strains, Phase II (KMG-II): from individual species to whole genera.</title>
        <authorList>
            <person name="Goeker M."/>
        </authorList>
    </citation>
    <scope>NUCLEOTIDE SEQUENCE [LARGE SCALE GENOMIC DNA]</scope>
    <source>
        <strain evidence="1 2">DSM 23857</strain>
    </source>
</reference>
<dbReference type="EMBL" id="QLLL01000009">
    <property type="protein sequence ID" value="RAI99775.1"/>
    <property type="molecule type" value="Genomic_DNA"/>
</dbReference>
<proteinExistence type="predicted"/>
<evidence type="ECO:0000313" key="1">
    <source>
        <dbReference type="EMBL" id="RAI99775.1"/>
    </source>
</evidence>
<sequence>MKILSESLLFSNLGVYICISSYDNKEKRKYVLKLHMIATNP</sequence>